<reference evidence="4" key="2">
    <citation type="submission" date="2023-05" db="EMBL/GenBank/DDBJ databases">
        <authorList>
            <consortium name="Lawrence Berkeley National Laboratory"/>
            <person name="Steindorff A."/>
            <person name="Hensen N."/>
            <person name="Bonometti L."/>
            <person name="Westerberg I."/>
            <person name="Brannstrom I.O."/>
            <person name="Guillou S."/>
            <person name="Cros-Aarteil S."/>
            <person name="Calhoun S."/>
            <person name="Haridas S."/>
            <person name="Kuo A."/>
            <person name="Mondo S."/>
            <person name="Pangilinan J."/>
            <person name="Riley R."/>
            <person name="Labutti K."/>
            <person name="Andreopoulos B."/>
            <person name="Lipzen A."/>
            <person name="Chen C."/>
            <person name="Yanf M."/>
            <person name="Daum C."/>
            <person name="Ng V."/>
            <person name="Clum A."/>
            <person name="Ohm R."/>
            <person name="Martin F."/>
            <person name="Silar P."/>
            <person name="Natvig D."/>
            <person name="Lalanne C."/>
            <person name="Gautier V."/>
            <person name="Ament-Velasquez S.L."/>
            <person name="Kruys A."/>
            <person name="Hutchinson M.I."/>
            <person name="Powell A.J."/>
            <person name="Barry K."/>
            <person name="Miller A.N."/>
            <person name="Grigoriev I.V."/>
            <person name="Debuchy R."/>
            <person name="Gladieux P."/>
            <person name="Thoren M.H."/>
            <person name="Johannesson H."/>
        </authorList>
    </citation>
    <scope>NUCLEOTIDE SEQUENCE</scope>
    <source>
        <strain evidence="4">CBS 359.72</strain>
    </source>
</reference>
<name>A0AAN7CQJ5_9PEZI</name>
<dbReference type="EMBL" id="MU857702">
    <property type="protein sequence ID" value="KAK4245407.1"/>
    <property type="molecule type" value="Genomic_DNA"/>
</dbReference>
<accession>A0AAN7CQJ5</accession>
<evidence type="ECO:0000256" key="1">
    <source>
        <dbReference type="ARBA" id="ARBA00009042"/>
    </source>
</evidence>
<comment type="caution">
    <text evidence="4">The sequence shown here is derived from an EMBL/GenBank/DDBJ whole genome shotgun (WGS) entry which is preliminary data.</text>
</comment>
<reference evidence="4" key="1">
    <citation type="journal article" date="2023" name="Mol. Phylogenet. Evol.">
        <title>Genome-scale phylogeny and comparative genomics of the fungal order Sordariales.</title>
        <authorList>
            <person name="Hensen N."/>
            <person name="Bonometti L."/>
            <person name="Westerberg I."/>
            <person name="Brannstrom I.O."/>
            <person name="Guillou S."/>
            <person name="Cros-Aarteil S."/>
            <person name="Calhoun S."/>
            <person name="Haridas S."/>
            <person name="Kuo A."/>
            <person name="Mondo S."/>
            <person name="Pangilinan J."/>
            <person name="Riley R."/>
            <person name="LaButti K."/>
            <person name="Andreopoulos B."/>
            <person name="Lipzen A."/>
            <person name="Chen C."/>
            <person name="Yan M."/>
            <person name="Daum C."/>
            <person name="Ng V."/>
            <person name="Clum A."/>
            <person name="Steindorff A."/>
            <person name="Ohm R.A."/>
            <person name="Martin F."/>
            <person name="Silar P."/>
            <person name="Natvig D.O."/>
            <person name="Lalanne C."/>
            <person name="Gautier V."/>
            <person name="Ament-Velasquez S.L."/>
            <person name="Kruys A."/>
            <person name="Hutchinson M.I."/>
            <person name="Powell A.J."/>
            <person name="Barry K."/>
            <person name="Miller A.N."/>
            <person name="Grigoriev I.V."/>
            <person name="Debuchy R."/>
            <person name="Gladieux P."/>
            <person name="Hiltunen Thoren M."/>
            <person name="Johannesson H."/>
        </authorList>
    </citation>
    <scope>NUCLEOTIDE SEQUENCE</scope>
    <source>
        <strain evidence="4">CBS 359.72</strain>
    </source>
</reference>
<dbReference type="AlphaFoldDB" id="A0AAN7CQJ5"/>
<evidence type="ECO:0000313" key="4">
    <source>
        <dbReference type="EMBL" id="KAK4245407.1"/>
    </source>
</evidence>
<keyword evidence="3" id="KW-0472">Membrane</keyword>
<evidence type="ECO:0000256" key="2">
    <source>
        <dbReference type="SAM" id="MobiDB-lite"/>
    </source>
</evidence>
<gene>
    <name evidence="4" type="ORF">C7999DRAFT_43073</name>
</gene>
<dbReference type="Pfam" id="PF07938">
    <property type="entry name" value="Fungal_lectin"/>
    <property type="match status" value="1"/>
</dbReference>
<feature type="transmembrane region" description="Helical" evidence="3">
    <location>
        <begin position="85"/>
        <end position="107"/>
    </location>
</feature>
<keyword evidence="5" id="KW-1185">Reference proteome</keyword>
<dbReference type="SUPFAM" id="SSF89372">
    <property type="entry name" value="Fucose-specific lectin"/>
    <property type="match status" value="1"/>
</dbReference>
<feature type="region of interest" description="Disordered" evidence="2">
    <location>
        <begin position="53"/>
        <end position="72"/>
    </location>
</feature>
<dbReference type="Proteomes" id="UP001303647">
    <property type="component" value="Unassembled WGS sequence"/>
</dbReference>
<keyword evidence="3" id="KW-0812">Transmembrane</keyword>
<sequence>MHKPGWVPEHSDLPEAVDQRQNFPEVVPTSHLQAAQSFYEQDKHLAPDYSQHVAGHSYHPVTPATDFTESSPPERRLLGLRRRTFFIVAAILVLIAVGLGVGLGVGLTRSDDQESDSTPSPSGVPGSGDKDSSNVFQGSSLAATNYTDSDNYIHLYVFFQAENEELLASTWDSQNETWATVSISKIFSDTGLNLDLISATPIAAYTYLNPTFQTRVYFLTTGNSIREIVTSEDPTLRSGWRQGVLGSSKLITAGRGSKLAALRPQCGTGLDCRVNFPSMAVAYQGEDGVIALSRADDYEPMDIEFGPARRGAAIGLTSVMRDNITDIGWRLFFNQDGNLQEYTSEGSLSGWSRGESTGFAPDAGEPNIAAFSYDLVNIMIVNIDPDDDLEVRIWDTDSWSSLEAPNLSASDEAPEGPKFTAVAGNSQRRVFGIADGIIHQWEFFSLSPLQWSYRGIVPTVLES</sequence>
<dbReference type="InterPro" id="IPR012475">
    <property type="entry name" value="Fungal_lectin"/>
</dbReference>
<evidence type="ECO:0008006" key="6">
    <source>
        <dbReference type="Google" id="ProtNLM"/>
    </source>
</evidence>
<protein>
    <recommendedName>
        <fullName evidence="6">Fucose-specific lectin</fullName>
    </recommendedName>
</protein>
<evidence type="ECO:0000313" key="5">
    <source>
        <dbReference type="Proteomes" id="UP001303647"/>
    </source>
</evidence>
<dbReference type="Gene3D" id="2.120.10.70">
    <property type="entry name" value="Fucose-specific lectin"/>
    <property type="match status" value="1"/>
</dbReference>
<feature type="region of interest" description="Disordered" evidence="2">
    <location>
        <begin position="108"/>
        <end position="132"/>
    </location>
</feature>
<proteinExistence type="inferred from homology"/>
<keyword evidence="3" id="KW-1133">Transmembrane helix</keyword>
<comment type="similarity">
    <text evidence="1">Belongs to the fungal fucose-specific lectin family.</text>
</comment>
<organism evidence="4 5">
    <name type="scientific">Corynascus novoguineensis</name>
    <dbReference type="NCBI Taxonomy" id="1126955"/>
    <lineage>
        <taxon>Eukaryota</taxon>
        <taxon>Fungi</taxon>
        <taxon>Dikarya</taxon>
        <taxon>Ascomycota</taxon>
        <taxon>Pezizomycotina</taxon>
        <taxon>Sordariomycetes</taxon>
        <taxon>Sordariomycetidae</taxon>
        <taxon>Sordariales</taxon>
        <taxon>Chaetomiaceae</taxon>
        <taxon>Corynascus</taxon>
    </lineage>
</organism>
<evidence type="ECO:0000256" key="3">
    <source>
        <dbReference type="SAM" id="Phobius"/>
    </source>
</evidence>